<feature type="chain" id="PRO_5036805961" evidence="1">
    <location>
        <begin position="22"/>
        <end position="1061"/>
    </location>
</feature>
<dbReference type="EMBL" id="JADIMV010000122">
    <property type="protein sequence ID" value="MBO8440397.1"/>
    <property type="molecule type" value="Genomic_DNA"/>
</dbReference>
<dbReference type="SUPFAM" id="SSF49299">
    <property type="entry name" value="PKD domain"/>
    <property type="match status" value="1"/>
</dbReference>
<dbReference type="Gene3D" id="2.60.40.10">
    <property type="entry name" value="Immunoglobulins"/>
    <property type="match status" value="1"/>
</dbReference>
<name>A0A940DMC4_9BACT</name>
<gene>
    <name evidence="2" type="ORF">IAC51_07085</name>
</gene>
<dbReference type="InterPro" id="IPR035986">
    <property type="entry name" value="PKD_dom_sf"/>
</dbReference>
<reference evidence="2" key="1">
    <citation type="submission" date="2020-10" db="EMBL/GenBank/DDBJ databases">
        <authorList>
            <person name="Gilroy R."/>
        </authorList>
    </citation>
    <scope>NUCLEOTIDE SEQUENCE</scope>
    <source>
        <strain evidence="2">3924</strain>
    </source>
</reference>
<dbReference type="Proteomes" id="UP000712007">
    <property type="component" value="Unassembled WGS sequence"/>
</dbReference>
<dbReference type="AlphaFoldDB" id="A0A940DMC4"/>
<sequence>MNKRGLIVFALLAAVSLAVSGQTPLPVPYYCGFEDAAENANWVSVSTTQNDWKVGSEEKFDGDSSIYVFHRSGSQEVIGANNEANYMSLYRVVTLERGTEYEISFNWKNPGYGNAEMYVCWVPDTVNIPLYSSGTYDMPSWVKDRVMVQSDTILTGAPIWQNVTFDVMGMGKPYKLLFFFRSMSESKHPSGRTYPAACIDDVQIAKRLNCLRPRNLTYEHIDASRGLFSWEGDLGPFDLKYKALDDENWQLAQEIGDFNASMMKYEFPIRPLRKGGYVAAIRQICDGDTSIWAMFPNLFVYFSDNNCMDFTDLYGANVECSYGTFDNPTANKGVVDNGFTSGTSRHTIHYLDDEYDPRTNYKLKTTPPDGMPSVRLGNWGTGSQAEAIKYTYHVPEDAPLLLLKYAIVLEDPGHDKANQPSFQMIISDPTGESDVDELVCGQADFIADKTDPAWDFGGSGNTDAQIIFKNWTSAGLNLQSYAGKDVTIMFITKDCSQTGHFGYAYFTMDCMGAKITGVGCGDSMFGTIEAPEGFRYKWYPKDIQAGGEEAVQDWFNQPGFADTLQSFTPPGGTSDDGIFVCRIISVDAPDCWFELEANLDPRDVYPEVGAELVMADCDAKVTFTNTSYTKTRNRGDIGECELFEWDFGNGLKSNDKSPVVSFEPGTYNVTMRASIAEGLCDGVWDTTIVIPQYGPTVDTIHARTCTASPDYEFEGVIYNTTGIRTKELTSIYGCDSIRVLDLVVSEEIEIEYGDTCTTEDNYTFYGRVLTETGTYTQTLPGVDGDCDTLVTLHLLVRPVLHIAIDEENLPPLCYGDSAVSWNYIIESGTLESYDVLFDDKSLGAGFADQTEVPHTYGTINIPVPTTAKPDNYSVWLMFDGDTTGMDSINLKFDIYYPSSIVRQKWNNVLAVTNADYNGGYEFVSFNWFVDGELISGATGSYLYIPDGTLKMGAEYQAMLTRADDGITTMTCPFIPTDRDSLTVGPYPTVYPTKGPRSSMVKVQMVKEGIVSVYDMLGRRYGEYRLPEGESEMMLPDKAGLYILKIDAGDDRPTVVRVMVTE</sequence>
<organism evidence="2 3">
    <name type="scientific">Candidatus Aphodosoma intestinipullorum</name>
    <dbReference type="NCBI Taxonomy" id="2840674"/>
    <lineage>
        <taxon>Bacteria</taxon>
        <taxon>Pseudomonadati</taxon>
        <taxon>Bacteroidota</taxon>
        <taxon>Bacteroidia</taxon>
        <taxon>Bacteroidales</taxon>
        <taxon>Candidatus Aphodosoma</taxon>
    </lineage>
</organism>
<accession>A0A940DMC4</accession>
<feature type="signal peptide" evidence="1">
    <location>
        <begin position="1"/>
        <end position="21"/>
    </location>
</feature>
<dbReference type="Gene3D" id="2.60.120.260">
    <property type="entry name" value="Galactose-binding domain-like"/>
    <property type="match status" value="1"/>
</dbReference>
<evidence type="ECO:0000313" key="2">
    <source>
        <dbReference type="EMBL" id="MBO8440397.1"/>
    </source>
</evidence>
<evidence type="ECO:0000313" key="3">
    <source>
        <dbReference type="Proteomes" id="UP000712007"/>
    </source>
</evidence>
<reference evidence="2" key="2">
    <citation type="journal article" date="2021" name="PeerJ">
        <title>Extensive microbial diversity within the chicken gut microbiome revealed by metagenomics and culture.</title>
        <authorList>
            <person name="Gilroy R."/>
            <person name="Ravi A."/>
            <person name="Getino M."/>
            <person name="Pursley I."/>
            <person name="Horton D.L."/>
            <person name="Alikhan N.F."/>
            <person name="Baker D."/>
            <person name="Gharbi K."/>
            <person name="Hall N."/>
            <person name="Watson M."/>
            <person name="Adriaenssens E.M."/>
            <person name="Foster-Nyarko E."/>
            <person name="Jarju S."/>
            <person name="Secka A."/>
            <person name="Antonio M."/>
            <person name="Oren A."/>
            <person name="Chaudhuri R.R."/>
            <person name="La Ragione R."/>
            <person name="Hildebrand F."/>
            <person name="Pallen M.J."/>
        </authorList>
    </citation>
    <scope>NUCLEOTIDE SEQUENCE</scope>
    <source>
        <strain evidence="2">3924</strain>
    </source>
</reference>
<comment type="caution">
    <text evidence="2">The sequence shown here is derived from an EMBL/GenBank/DDBJ whole genome shotgun (WGS) entry which is preliminary data.</text>
</comment>
<keyword evidence="1" id="KW-0732">Signal</keyword>
<evidence type="ECO:0000256" key="1">
    <source>
        <dbReference type="SAM" id="SignalP"/>
    </source>
</evidence>
<proteinExistence type="predicted"/>
<dbReference type="InterPro" id="IPR013783">
    <property type="entry name" value="Ig-like_fold"/>
</dbReference>
<protein>
    <submittedName>
        <fullName evidence="2">PKD domain-containing protein</fullName>
    </submittedName>
</protein>